<organism evidence="2 3">
    <name type="scientific">Chloebia gouldiae</name>
    <name type="common">Gouldian finch</name>
    <name type="synonym">Erythrura gouldiae</name>
    <dbReference type="NCBI Taxonomy" id="44316"/>
    <lineage>
        <taxon>Eukaryota</taxon>
        <taxon>Metazoa</taxon>
        <taxon>Chordata</taxon>
        <taxon>Craniata</taxon>
        <taxon>Vertebrata</taxon>
        <taxon>Euteleostomi</taxon>
        <taxon>Archelosauria</taxon>
        <taxon>Archosauria</taxon>
        <taxon>Dinosauria</taxon>
        <taxon>Saurischia</taxon>
        <taxon>Theropoda</taxon>
        <taxon>Coelurosauria</taxon>
        <taxon>Aves</taxon>
        <taxon>Neognathae</taxon>
        <taxon>Neoaves</taxon>
        <taxon>Telluraves</taxon>
        <taxon>Australaves</taxon>
        <taxon>Passeriformes</taxon>
        <taxon>Passeroidea</taxon>
        <taxon>Passeridae</taxon>
        <taxon>Chloebia</taxon>
    </lineage>
</organism>
<gene>
    <name evidence="2" type="ORF">DV515_00013635</name>
</gene>
<dbReference type="AlphaFoldDB" id="A0A3L8S0G0"/>
<protein>
    <submittedName>
        <fullName evidence="2">Uncharacterized protein</fullName>
    </submittedName>
</protein>
<evidence type="ECO:0000313" key="2">
    <source>
        <dbReference type="EMBL" id="RLV92843.1"/>
    </source>
</evidence>
<evidence type="ECO:0000313" key="3">
    <source>
        <dbReference type="Proteomes" id="UP000276834"/>
    </source>
</evidence>
<proteinExistence type="predicted"/>
<feature type="non-terminal residue" evidence="2">
    <location>
        <position position="162"/>
    </location>
</feature>
<dbReference type="EMBL" id="QUSF01000097">
    <property type="protein sequence ID" value="RLV92843.1"/>
    <property type="molecule type" value="Genomic_DNA"/>
</dbReference>
<sequence length="162" mass="16464">MWNCQSRLQTLTWRLPLARFHANSLEAVLGHLCLLKASAGSGRAAECMGRDPHVVFCPSCHGTHVCAGGGDCFPRQAYHGTAPAGSRVRCPAHRCSSSSSSLASAHPGTAGITPRRNRRSPARCGSGARAACCVAAASARSAAANPGSGSVRAAPAACGEGV</sequence>
<feature type="region of interest" description="Disordered" evidence="1">
    <location>
        <begin position="96"/>
        <end position="122"/>
    </location>
</feature>
<comment type="caution">
    <text evidence="2">The sequence shown here is derived from an EMBL/GenBank/DDBJ whole genome shotgun (WGS) entry which is preliminary data.</text>
</comment>
<feature type="compositionally biased region" description="Low complexity" evidence="1">
    <location>
        <begin position="96"/>
        <end position="105"/>
    </location>
</feature>
<evidence type="ECO:0000256" key="1">
    <source>
        <dbReference type="SAM" id="MobiDB-lite"/>
    </source>
</evidence>
<reference evidence="2 3" key="1">
    <citation type="journal article" date="2018" name="Proc. R. Soc. B">
        <title>A non-coding region near Follistatin controls head colour polymorphism in the Gouldian finch.</title>
        <authorList>
            <person name="Toomey M.B."/>
            <person name="Marques C.I."/>
            <person name="Andrade P."/>
            <person name="Araujo P.M."/>
            <person name="Sabatino S."/>
            <person name="Gazda M.A."/>
            <person name="Afonso S."/>
            <person name="Lopes R.J."/>
            <person name="Corbo J.C."/>
            <person name="Carneiro M."/>
        </authorList>
    </citation>
    <scope>NUCLEOTIDE SEQUENCE [LARGE SCALE GENOMIC DNA]</scope>
    <source>
        <strain evidence="2">Red01</strain>
        <tissue evidence="2">Muscle</tissue>
    </source>
</reference>
<accession>A0A3L8S0G0</accession>
<dbReference type="Proteomes" id="UP000276834">
    <property type="component" value="Unassembled WGS sequence"/>
</dbReference>
<keyword evidence="3" id="KW-1185">Reference proteome</keyword>
<name>A0A3L8S0G0_CHLGU</name>